<reference evidence="3" key="1">
    <citation type="submission" date="2018-11" db="EMBL/GenBank/DDBJ databases">
        <authorList>
            <person name="Grassa J C."/>
        </authorList>
    </citation>
    <scope>NUCLEOTIDE SEQUENCE [LARGE SCALE GENOMIC DNA]</scope>
</reference>
<dbReference type="PANTHER" id="PTHR31973">
    <property type="entry name" value="POLYPROTEIN, PUTATIVE-RELATED"/>
    <property type="match status" value="1"/>
</dbReference>
<sequence>MLLVAISINGNNNMFPLAYAIVEKESTNSWTWFVQLLKEDLDVEDTGFFTFILDRQKGLEKALGTVYEGFEIQFCVRHFYANFKTEFPELLLKQQLWACARAITVEEFKRRMNELKETNAAAFDWLSKKSPSEWTKSHFRTSTKCDMLLSNLCIPCGHALVCMWYSNLSEYDFFAECYKKEAFSATYEGAISPMSSREHWPDKGLNPILPPTKTVLPGKPKKSRRREVNEPPPGATKMRKFRQSNNRSNCK</sequence>
<evidence type="ECO:0000313" key="4">
    <source>
        <dbReference type="Proteomes" id="UP000596661"/>
    </source>
</evidence>
<dbReference type="InterPro" id="IPR018289">
    <property type="entry name" value="MULE_transposase_dom"/>
</dbReference>
<dbReference type="PANTHER" id="PTHR31973:SF191">
    <property type="entry name" value="OS05G0489400 PROTEIN"/>
    <property type="match status" value="1"/>
</dbReference>
<feature type="domain" description="MULE transposase" evidence="2">
    <location>
        <begin position="2"/>
        <end position="82"/>
    </location>
</feature>
<dbReference type="Proteomes" id="UP000596661">
    <property type="component" value="Chromosome 6"/>
</dbReference>
<dbReference type="EnsemblPlants" id="evm.model.06.1284">
    <property type="protein sequence ID" value="cds.evm.model.06.1284"/>
    <property type="gene ID" value="evm.TU.06.1284"/>
</dbReference>
<organism evidence="3 4">
    <name type="scientific">Cannabis sativa</name>
    <name type="common">Hemp</name>
    <name type="synonym">Marijuana</name>
    <dbReference type="NCBI Taxonomy" id="3483"/>
    <lineage>
        <taxon>Eukaryota</taxon>
        <taxon>Viridiplantae</taxon>
        <taxon>Streptophyta</taxon>
        <taxon>Embryophyta</taxon>
        <taxon>Tracheophyta</taxon>
        <taxon>Spermatophyta</taxon>
        <taxon>Magnoliopsida</taxon>
        <taxon>eudicotyledons</taxon>
        <taxon>Gunneridae</taxon>
        <taxon>Pentapetalae</taxon>
        <taxon>rosids</taxon>
        <taxon>fabids</taxon>
        <taxon>Rosales</taxon>
        <taxon>Cannabaceae</taxon>
        <taxon>Cannabis</taxon>
    </lineage>
</organism>
<dbReference type="EMBL" id="UZAU01000599">
    <property type="status" value="NOT_ANNOTATED_CDS"/>
    <property type="molecule type" value="Genomic_DNA"/>
</dbReference>
<dbReference type="AlphaFoldDB" id="A0A803PTT7"/>
<evidence type="ECO:0000256" key="1">
    <source>
        <dbReference type="SAM" id="MobiDB-lite"/>
    </source>
</evidence>
<name>A0A803PTT7_CANSA</name>
<reference evidence="3" key="2">
    <citation type="submission" date="2021-03" db="UniProtKB">
        <authorList>
            <consortium name="EnsemblPlants"/>
        </authorList>
    </citation>
    <scope>IDENTIFICATION</scope>
</reference>
<dbReference type="Gramene" id="evm.model.06.1284">
    <property type="protein sequence ID" value="cds.evm.model.06.1284"/>
    <property type="gene ID" value="evm.TU.06.1284"/>
</dbReference>
<protein>
    <recommendedName>
        <fullName evidence="2">MULE transposase domain-containing protein</fullName>
    </recommendedName>
</protein>
<evidence type="ECO:0000313" key="3">
    <source>
        <dbReference type="EnsemblPlants" id="cds.evm.model.06.1284"/>
    </source>
</evidence>
<accession>A0A803PTT7</accession>
<evidence type="ECO:0000259" key="2">
    <source>
        <dbReference type="Pfam" id="PF10551"/>
    </source>
</evidence>
<feature type="region of interest" description="Disordered" evidence="1">
    <location>
        <begin position="201"/>
        <end position="251"/>
    </location>
</feature>
<keyword evidence="4" id="KW-1185">Reference proteome</keyword>
<proteinExistence type="predicted"/>
<dbReference type="Pfam" id="PF10551">
    <property type="entry name" value="MULE"/>
    <property type="match status" value="1"/>
</dbReference>